<feature type="transmembrane region" description="Helical" evidence="8">
    <location>
        <begin position="134"/>
        <end position="155"/>
    </location>
</feature>
<accession>A0A814KYT6</accession>
<organism evidence="10 12">
    <name type="scientific">Adineta ricciae</name>
    <name type="common">Rotifer</name>
    <dbReference type="NCBI Taxonomy" id="249248"/>
    <lineage>
        <taxon>Eukaryota</taxon>
        <taxon>Metazoa</taxon>
        <taxon>Spiralia</taxon>
        <taxon>Gnathifera</taxon>
        <taxon>Rotifera</taxon>
        <taxon>Eurotatoria</taxon>
        <taxon>Bdelloidea</taxon>
        <taxon>Adinetida</taxon>
        <taxon>Adinetidae</taxon>
        <taxon>Adineta</taxon>
    </lineage>
</organism>
<proteinExistence type="predicted"/>
<evidence type="ECO:0000256" key="6">
    <source>
        <dbReference type="ARBA" id="ARBA00023170"/>
    </source>
</evidence>
<evidence type="ECO:0000256" key="3">
    <source>
        <dbReference type="ARBA" id="ARBA00022989"/>
    </source>
</evidence>
<dbReference type="GO" id="GO:0005886">
    <property type="term" value="C:plasma membrane"/>
    <property type="evidence" value="ECO:0007669"/>
    <property type="project" value="TreeGrafter"/>
</dbReference>
<feature type="domain" description="G-protein coupled receptors family 1 profile" evidence="9">
    <location>
        <begin position="32"/>
        <end position="286"/>
    </location>
</feature>
<sequence length="809" mass="93322">MSSSSAVVEILVIIQRDFRYINYLVFTAGLIGNILNILVFTRLKLFRRNRCAFYLTVESVVSIIILVIYFIYQIVQITDSRDIVNTSLIACKLKTTLNQSARLLIGSIVCFEALDQYLSTHHRPHLRQLITLKLARVLVIFSATLWTIQTIPYIIFFDIVPSFGCIITNQSLVYYYSYVYYIFLNGLLPICTASVFSLLAYRNARHLIRRQVAIERRRLDHQMTAMIFARVIMFVVVSLPYTIFRVYILNNNTSQLETFRYATDGLVSTIVTSLLLLTYAMTFYLFLLTSSRFRRQVKTVLSKRCIQSSQIDVRKNVDRRLIIELICSSEGNKAENGMSELGIIKIPNIEEHEENDKKLSKDFKGWTAKSSRTERVILIVSGSHDNDNARMKQFRRSRKVARIYQRLSPKQLQPLPKHRLFNNPFSSQSRLPIHVMGTLAQKLDNSSQMQLIQILFNQFIVALPKRDEATREFFEFCRKKYNNEEVSLKKIRRYEKNYHPEKAIELYTDPDNLINVLVCTTCSSFNFNDFFKIRLILHDLHAQLKKLHDEQLSEWPETPLDLYRGKCIAKQELDQLLNVGVHVMTRNILSSTTDLQVANFFACEGQGDKDKLSVTFHMRIDREEGASKPIASVDRQSSMKGECEVILPMGIVFRIESYAKDDAKNSARVNMVRGKAEQNIEKQCNRLSLFIAAAGATTIGVSLVALFLQSMEGSEYYGEYSKLMVRAVESEKAELLDQVRSVINRDYLTDIEQLEINELVTTIKGNILNAVTDVIPIDPNFVPPINTELRDIEPPSWNRFWSNLKNKFS</sequence>
<keyword evidence="7" id="KW-0807">Transducer</keyword>
<dbReference type="InterPro" id="IPR017452">
    <property type="entry name" value="GPCR_Rhodpsn_7TM"/>
</dbReference>
<dbReference type="Gene3D" id="1.20.1070.10">
    <property type="entry name" value="Rhodopsin 7-helix transmembrane proteins"/>
    <property type="match status" value="1"/>
</dbReference>
<keyword evidence="4" id="KW-0297">G-protein coupled receptor</keyword>
<keyword evidence="12" id="KW-1185">Reference proteome</keyword>
<dbReference type="Proteomes" id="UP000663828">
    <property type="component" value="Unassembled WGS sequence"/>
</dbReference>
<evidence type="ECO:0000256" key="4">
    <source>
        <dbReference type="ARBA" id="ARBA00023040"/>
    </source>
</evidence>
<dbReference type="AlphaFoldDB" id="A0A814KYT6"/>
<keyword evidence="5 8" id="KW-0472">Membrane</keyword>
<feature type="transmembrane region" description="Helical" evidence="8">
    <location>
        <begin position="20"/>
        <end position="40"/>
    </location>
</feature>
<dbReference type="Proteomes" id="UP000663852">
    <property type="component" value="Unassembled WGS sequence"/>
</dbReference>
<feature type="transmembrane region" description="Helical" evidence="8">
    <location>
        <begin position="268"/>
        <end position="288"/>
    </location>
</feature>
<protein>
    <recommendedName>
        <fullName evidence="9">G-protein coupled receptors family 1 profile domain-containing protein</fullName>
    </recommendedName>
</protein>
<evidence type="ECO:0000313" key="11">
    <source>
        <dbReference type="EMBL" id="CAF1260389.1"/>
    </source>
</evidence>
<dbReference type="PANTHER" id="PTHR24243">
    <property type="entry name" value="G-PROTEIN COUPLED RECEPTOR"/>
    <property type="match status" value="1"/>
</dbReference>
<feature type="transmembrane region" description="Helical" evidence="8">
    <location>
        <begin position="52"/>
        <end position="75"/>
    </location>
</feature>
<dbReference type="EMBL" id="CAJNOR010001023">
    <property type="protein sequence ID" value="CAF1058679.1"/>
    <property type="molecule type" value="Genomic_DNA"/>
</dbReference>
<dbReference type="PROSITE" id="PS50262">
    <property type="entry name" value="G_PROTEIN_RECEP_F1_2"/>
    <property type="match status" value="1"/>
</dbReference>
<dbReference type="SUPFAM" id="SSF56399">
    <property type="entry name" value="ADP-ribosylation"/>
    <property type="match status" value="1"/>
</dbReference>
<evidence type="ECO:0000256" key="5">
    <source>
        <dbReference type="ARBA" id="ARBA00023136"/>
    </source>
</evidence>
<evidence type="ECO:0000259" key="9">
    <source>
        <dbReference type="PROSITE" id="PS50262"/>
    </source>
</evidence>
<name>A0A814KYT6_ADIRI</name>
<evidence type="ECO:0000256" key="2">
    <source>
        <dbReference type="ARBA" id="ARBA00022692"/>
    </source>
</evidence>
<reference evidence="10" key="1">
    <citation type="submission" date="2021-02" db="EMBL/GenBank/DDBJ databases">
        <authorList>
            <person name="Nowell W R."/>
        </authorList>
    </citation>
    <scope>NUCLEOTIDE SEQUENCE</scope>
</reference>
<keyword evidence="6" id="KW-0675">Receptor</keyword>
<feature type="transmembrane region" description="Helical" evidence="8">
    <location>
        <begin position="175"/>
        <end position="201"/>
    </location>
</feature>
<feature type="transmembrane region" description="Helical" evidence="8">
    <location>
        <begin position="227"/>
        <end position="248"/>
    </location>
</feature>
<gene>
    <name evidence="11" type="ORF">EDS130_LOCUS28480</name>
    <name evidence="10" type="ORF">XAT740_LOCUS16164</name>
</gene>
<dbReference type="GO" id="GO:0004930">
    <property type="term" value="F:G protein-coupled receptor activity"/>
    <property type="evidence" value="ECO:0007669"/>
    <property type="project" value="UniProtKB-KW"/>
</dbReference>
<evidence type="ECO:0000256" key="8">
    <source>
        <dbReference type="SAM" id="Phobius"/>
    </source>
</evidence>
<dbReference type="Gene3D" id="3.90.176.10">
    <property type="entry name" value="Toxin ADP-ribosyltransferase, Chain A, domain 1"/>
    <property type="match status" value="1"/>
</dbReference>
<dbReference type="PANTHER" id="PTHR24243:SF230">
    <property type="entry name" value="G-PROTEIN COUPLED RECEPTORS FAMILY 1 PROFILE DOMAIN-CONTAINING PROTEIN"/>
    <property type="match status" value="1"/>
</dbReference>
<keyword evidence="2 8" id="KW-0812">Transmembrane</keyword>
<comment type="caution">
    <text evidence="10">The sequence shown here is derived from an EMBL/GenBank/DDBJ whole genome shotgun (WGS) entry which is preliminary data.</text>
</comment>
<keyword evidence="3 8" id="KW-1133">Transmembrane helix</keyword>
<evidence type="ECO:0000313" key="12">
    <source>
        <dbReference type="Proteomes" id="UP000663828"/>
    </source>
</evidence>
<dbReference type="EMBL" id="CAJNOJ010000186">
    <property type="protein sequence ID" value="CAF1260389.1"/>
    <property type="molecule type" value="Genomic_DNA"/>
</dbReference>
<comment type="subcellular location">
    <subcellularLocation>
        <location evidence="1">Membrane</location>
        <topology evidence="1">Multi-pass membrane protein</topology>
    </subcellularLocation>
</comment>
<evidence type="ECO:0000256" key="1">
    <source>
        <dbReference type="ARBA" id="ARBA00004141"/>
    </source>
</evidence>
<feature type="transmembrane region" description="Helical" evidence="8">
    <location>
        <begin position="687"/>
        <end position="708"/>
    </location>
</feature>
<evidence type="ECO:0000313" key="10">
    <source>
        <dbReference type="EMBL" id="CAF1058679.1"/>
    </source>
</evidence>
<evidence type="ECO:0000256" key="7">
    <source>
        <dbReference type="ARBA" id="ARBA00023224"/>
    </source>
</evidence>
<dbReference type="SUPFAM" id="SSF81321">
    <property type="entry name" value="Family A G protein-coupled receptor-like"/>
    <property type="match status" value="1"/>
</dbReference>